<proteinExistence type="predicted"/>
<feature type="transmembrane region" description="Helical" evidence="1">
    <location>
        <begin position="170"/>
        <end position="192"/>
    </location>
</feature>
<keyword evidence="1" id="KW-1133">Transmembrane helix</keyword>
<dbReference type="Pfam" id="PF09490">
    <property type="entry name" value="CbtA"/>
    <property type="match status" value="1"/>
</dbReference>
<gene>
    <name evidence="2" type="ORF">R4I43_03125</name>
</gene>
<keyword evidence="3" id="KW-1185">Reference proteome</keyword>
<keyword evidence="1" id="KW-0472">Membrane</keyword>
<evidence type="ECO:0000256" key="1">
    <source>
        <dbReference type="SAM" id="Phobius"/>
    </source>
</evidence>
<name>A0ABU6A495_9PSEU</name>
<organism evidence="2 3">
    <name type="scientific">Saccharopolyspora mangrovi</name>
    <dbReference type="NCBI Taxonomy" id="3082379"/>
    <lineage>
        <taxon>Bacteria</taxon>
        <taxon>Bacillati</taxon>
        <taxon>Actinomycetota</taxon>
        <taxon>Actinomycetes</taxon>
        <taxon>Pseudonocardiales</taxon>
        <taxon>Pseudonocardiaceae</taxon>
        <taxon>Saccharopolyspora</taxon>
    </lineage>
</organism>
<protein>
    <submittedName>
        <fullName evidence="2">CbtA family protein</fullName>
    </submittedName>
</protein>
<feature type="transmembrane region" description="Helical" evidence="1">
    <location>
        <begin position="99"/>
        <end position="119"/>
    </location>
</feature>
<comment type="caution">
    <text evidence="2">The sequence shown here is derived from an EMBL/GenBank/DDBJ whole genome shotgun (WGS) entry which is preliminary data.</text>
</comment>
<sequence>MSSPFNAVLRRGLLAGAFAGLTAALMSMLLVQAPLQASLGIEEARSHASGEHAHEEMFSRPVQVVGGMVAAVLVGVAIGVIFAVVFASVRHRMTARTDFGRSLQLTAVGFFAVSLLPAVKYPANPPGVGETESVSGRTLAYFSFIAAGIVIVLAAHHLRGYLAARGWSPSSSVTATAAATVVLTGVALWAWPANPDPIPADVPAALLWQFRLASLAELAGMWAALGFSFGLLNEPNRTEAPTEALAT</sequence>
<dbReference type="Proteomes" id="UP001327093">
    <property type="component" value="Unassembled WGS sequence"/>
</dbReference>
<dbReference type="InterPro" id="IPR012666">
    <property type="entry name" value="CbtA_put"/>
</dbReference>
<evidence type="ECO:0000313" key="3">
    <source>
        <dbReference type="Proteomes" id="UP001327093"/>
    </source>
</evidence>
<feature type="transmembrane region" description="Helical" evidence="1">
    <location>
        <begin position="61"/>
        <end position="87"/>
    </location>
</feature>
<accession>A0ABU6A495</accession>
<reference evidence="2 3" key="1">
    <citation type="submission" date="2023-10" db="EMBL/GenBank/DDBJ databases">
        <title>Saccharopolyspora sp. nov., isolated from mangrove soil.</title>
        <authorList>
            <person name="Lu Y."/>
            <person name="Liu W."/>
        </authorList>
    </citation>
    <scope>NUCLEOTIDE SEQUENCE [LARGE SCALE GENOMIC DNA]</scope>
    <source>
        <strain evidence="2 3">S2-29</strain>
    </source>
</reference>
<feature type="transmembrane region" description="Helical" evidence="1">
    <location>
        <begin position="212"/>
        <end position="232"/>
    </location>
</feature>
<evidence type="ECO:0000313" key="2">
    <source>
        <dbReference type="EMBL" id="MEB3366386.1"/>
    </source>
</evidence>
<dbReference type="EMBL" id="JAWLNX010000002">
    <property type="protein sequence ID" value="MEB3366386.1"/>
    <property type="molecule type" value="Genomic_DNA"/>
</dbReference>
<keyword evidence="1" id="KW-0812">Transmembrane</keyword>
<feature type="transmembrane region" description="Helical" evidence="1">
    <location>
        <begin position="139"/>
        <end position="158"/>
    </location>
</feature>
<dbReference type="RefSeq" id="WP_324263963.1">
    <property type="nucleotide sequence ID" value="NZ_JAWLNX010000002.1"/>
</dbReference>